<evidence type="ECO:0000256" key="1">
    <source>
        <dbReference type="ARBA" id="ARBA00022729"/>
    </source>
</evidence>
<dbReference type="Gene3D" id="2.40.160.20">
    <property type="match status" value="1"/>
</dbReference>
<accession>A0A3D8VHF5</accession>
<dbReference type="EMBL" id="QTJR01000002">
    <property type="protein sequence ID" value="RDY68729.1"/>
    <property type="molecule type" value="Genomic_DNA"/>
</dbReference>
<dbReference type="Proteomes" id="UP000256829">
    <property type="component" value="Unassembled WGS sequence"/>
</dbReference>
<evidence type="ECO:0000313" key="4">
    <source>
        <dbReference type="EMBL" id="RDY68729.1"/>
    </source>
</evidence>
<dbReference type="Pfam" id="PF13505">
    <property type="entry name" value="OMP_b-brl"/>
    <property type="match status" value="1"/>
</dbReference>
<keyword evidence="1 2" id="KW-0732">Signal</keyword>
<feature type="domain" description="Outer membrane protein beta-barrel" evidence="3">
    <location>
        <begin position="29"/>
        <end position="195"/>
    </location>
</feature>
<protein>
    <recommendedName>
        <fullName evidence="3">Outer membrane protein beta-barrel domain-containing protein</fullName>
    </recommendedName>
</protein>
<name>A0A3D8VHF5_9GAMM</name>
<dbReference type="InterPro" id="IPR027385">
    <property type="entry name" value="Beta-barrel_OMP"/>
</dbReference>
<feature type="signal peptide" evidence="2">
    <location>
        <begin position="1"/>
        <end position="43"/>
    </location>
</feature>
<sequence length="195" mass="21397">MKRRSPPRWRRACRSRFAMKKNKVLSTALVAVIASAAAFGAQAADKGFYAGAGVGQSYVDEGAYDDEDTAYSVFGGYQFNRYFGLEGGYADFGKLEPRGTGTPLEASSVYLTAVGTVPVTDHFSIYGKAGVQRWDLDRAIPSIVGNTDDNGTDPTYGVGVQYRFTDNVALRGEYSRFEVEDTDLDLAQIQLRYDF</sequence>
<organism evidence="4 5">
    <name type="scientific">Lysobacter soli</name>
    <dbReference type="NCBI Taxonomy" id="453783"/>
    <lineage>
        <taxon>Bacteria</taxon>
        <taxon>Pseudomonadati</taxon>
        <taxon>Pseudomonadota</taxon>
        <taxon>Gammaproteobacteria</taxon>
        <taxon>Lysobacterales</taxon>
        <taxon>Lysobacteraceae</taxon>
        <taxon>Lysobacter</taxon>
    </lineage>
</organism>
<proteinExistence type="predicted"/>
<keyword evidence="5" id="KW-1185">Reference proteome</keyword>
<gene>
    <name evidence="4" type="ORF">DX912_04320</name>
</gene>
<evidence type="ECO:0000313" key="5">
    <source>
        <dbReference type="Proteomes" id="UP000256829"/>
    </source>
</evidence>
<comment type="caution">
    <text evidence="4">The sequence shown here is derived from an EMBL/GenBank/DDBJ whole genome shotgun (WGS) entry which is preliminary data.</text>
</comment>
<feature type="chain" id="PRO_5017810173" description="Outer membrane protein beta-barrel domain-containing protein" evidence="2">
    <location>
        <begin position="44"/>
        <end position="195"/>
    </location>
</feature>
<reference evidence="4 5" key="1">
    <citation type="submission" date="2018-08" db="EMBL/GenBank/DDBJ databases">
        <title>Lysobacter soli KCTC 22011, whole genome shotgun sequence.</title>
        <authorList>
            <person name="Zhang X."/>
            <person name="Feng G."/>
            <person name="Zhu H."/>
        </authorList>
    </citation>
    <scope>NUCLEOTIDE SEQUENCE [LARGE SCALE GENOMIC DNA]</scope>
    <source>
        <strain evidence="4 5">KCTC 22011</strain>
    </source>
</reference>
<evidence type="ECO:0000256" key="2">
    <source>
        <dbReference type="SAM" id="SignalP"/>
    </source>
</evidence>
<dbReference type="InterPro" id="IPR011250">
    <property type="entry name" value="OMP/PagP_B-barrel"/>
</dbReference>
<dbReference type="SUPFAM" id="SSF56925">
    <property type="entry name" value="OMPA-like"/>
    <property type="match status" value="1"/>
</dbReference>
<evidence type="ECO:0000259" key="3">
    <source>
        <dbReference type="Pfam" id="PF13505"/>
    </source>
</evidence>
<dbReference type="AlphaFoldDB" id="A0A3D8VHF5"/>